<feature type="transmembrane region" description="Helical" evidence="1">
    <location>
        <begin position="16"/>
        <end position="32"/>
    </location>
</feature>
<evidence type="ECO:0000313" key="2">
    <source>
        <dbReference type="EMBL" id="MBU5926161.1"/>
    </source>
</evidence>
<dbReference type="RefSeq" id="WP_094919485.1">
    <property type="nucleotide sequence ID" value="NZ_CABMND010000003.1"/>
</dbReference>
<feature type="transmembrane region" description="Helical" evidence="1">
    <location>
        <begin position="288"/>
        <end position="307"/>
    </location>
</feature>
<sequence length="333" mass="38813">MIPDYLTFIRFQDKRNVLFIYIVTFILLAFYWKNAGFSFSRQDAWVASGIFALILYSFIADLKAFWAYKCAIKNIDLSFFIGKKSPKIKAFIFEPLVVLVIATLMFAGIIALLLALAQPGIVLLILALVAPLLIWGMFAALRYIYTLQVIESARDKVKYTRLSQYVAVAVIMSVVLNLLTISPLRNSEQFDLYGRYFTLTAIITMVVLCVVVLAINLLFLRFTRRYVFLGHLFLNEIDLYFSPSIPWRTLSEKPLWLRLAMLVGVECLWSAIIGVLLTLSGWQVWFEVYFLLCYLPCLVYYTLHTWWKWHTDFMMSSDMYLRWAEISRENSLW</sequence>
<keyword evidence="3" id="KW-1185">Reference proteome</keyword>
<reference evidence="2 3" key="1">
    <citation type="submission" date="2021-06" db="EMBL/GenBank/DDBJ databases">
        <authorList>
            <person name="Stanton E."/>
        </authorList>
    </citation>
    <scope>NUCLEOTIDE SEQUENCE [LARGE SCALE GENOMIC DNA]</scope>
    <source>
        <strain evidence="2 3">2021EL-00146</strain>
    </source>
</reference>
<evidence type="ECO:0000313" key="3">
    <source>
        <dbReference type="Proteomes" id="UP000787201"/>
    </source>
</evidence>
<feature type="transmembrane region" description="Helical" evidence="1">
    <location>
        <begin position="44"/>
        <end position="68"/>
    </location>
</feature>
<feature type="transmembrane region" description="Helical" evidence="1">
    <location>
        <begin position="196"/>
        <end position="219"/>
    </location>
</feature>
<gene>
    <name evidence="2" type="ORF">KQV47_18465</name>
</gene>
<protein>
    <recommendedName>
        <fullName evidence="4">Inner membrane protein</fullName>
    </recommendedName>
</protein>
<keyword evidence="1" id="KW-1133">Transmembrane helix</keyword>
<evidence type="ECO:0008006" key="4">
    <source>
        <dbReference type="Google" id="ProtNLM"/>
    </source>
</evidence>
<dbReference type="EMBL" id="JAHLTI010000019">
    <property type="protein sequence ID" value="MBU5926161.1"/>
    <property type="molecule type" value="Genomic_DNA"/>
</dbReference>
<feature type="transmembrane region" description="Helical" evidence="1">
    <location>
        <begin position="165"/>
        <end position="184"/>
    </location>
</feature>
<evidence type="ECO:0000256" key="1">
    <source>
        <dbReference type="SAM" id="Phobius"/>
    </source>
</evidence>
<proteinExistence type="predicted"/>
<accession>A0ABS6GH42</accession>
<keyword evidence="1" id="KW-0812">Transmembrane</keyword>
<feature type="transmembrane region" description="Helical" evidence="1">
    <location>
        <begin position="255"/>
        <end position="282"/>
    </location>
</feature>
<name>A0ABS6GH42_9ENTR</name>
<keyword evidence="1" id="KW-0472">Membrane</keyword>
<organism evidence="2 3">
    <name type="scientific">Enterobacter sichuanensis</name>
    <dbReference type="NCBI Taxonomy" id="2071710"/>
    <lineage>
        <taxon>Bacteria</taxon>
        <taxon>Pseudomonadati</taxon>
        <taxon>Pseudomonadota</taxon>
        <taxon>Gammaproteobacteria</taxon>
        <taxon>Enterobacterales</taxon>
        <taxon>Enterobacteriaceae</taxon>
        <taxon>Enterobacter</taxon>
        <taxon>Enterobacter cloacae complex</taxon>
    </lineage>
</organism>
<dbReference type="Proteomes" id="UP000787201">
    <property type="component" value="Unassembled WGS sequence"/>
</dbReference>
<feature type="transmembrane region" description="Helical" evidence="1">
    <location>
        <begin position="121"/>
        <end position="145"/>
    </location>
</feature>
<comment type="caution">
    <text evidence="2">The sequence shown here is derived from an EMBL/GenBank/DDBJ whole genome shotgun (WGS) entry which is preliminary data.</text>
</comment>
<feature type="transmembrane region" description="Helical" evidence="1">
    <location>
        <begin position="88"/>
        <end position="115"/>
    </location>
</feature>